<dbReference type="RefSeq" id="WP_209509962.1">
    <property type="nucleotide sequence ID" value="NZ_JAGGKS010000001.1"/>
</dbReference>
<sequence>MKKAVQKAILFIISIALGIFIIMQYQTTQNILGDNTTQDEKTRNLNKELAELSVEKSKLREEIDRLREEVKISEEKSIAKENQINEVKGELSKQKILSGYYDVKGPGAVITIDSDTNSYVNLAYSHQYILALISYLNNAGVEAISINGQRYTNYTEIVPVLDHINVNGVALVLPLEIKAIGNSRTIEASLNFVGGIVTQMNEIGFTINTEYLSEIVVNRYDGEKEFKYAVPVDSSELE</sequence>
<gene>
    <name evidence="4" type="ORF">J2Z76_000028</name>
</gene>
<dbReference type="PANTHER" id="PTHR37313:SF2">
    <property type="entry name" value="UPF0749 PROTEIN YLXX"/>
    <property type="match status" value="1"/>
</dbReference>
<reference evidence="4 5" key="1">
    <citation type="submission" date="2021-03" db="EMBL/GenBank/DDBJ databases">
        <title>Genomic Encyclopedia of Type Strains, Phase IV (KMG-IV): sequencing the most valuable type-strain genomes for metagenomic binning, comparative biology and taxonomic classification.</title>
        <authorList>
            <person name="Goeker M."/>
        </authorList>
    </citation>
    <scope>NUCLEOTIDE SEQUENCE [LARGE SCALE GENOMIC DNA]</scope>
    <source>
        <strain evidence="4 5">DSM 24004</strain>
    </source>
</reference>
<evidence type="ECO:0000256" key="1">
    <source>
        <dbReference type="ARBA" id="ARBA00009108"/>
    </source>
</evidence>
<evidence type="ECO:0000256" key="3">
    <source>
        <dbReference type="SAM" id="Phobius"/>
    </source>
</evidence>
<dbReference type="Gene3D" id="3.30.70.1880">
    <property type="entry name" value="Protein of unknown function DUF881"/>
    <property type="match status" value="1"/>
</dbReference>
<proteinExistence type="inferred from homology"/>
<keyword evidence="3" id="KW-0472">Membrane</keyword>
<organism evidence="4 5">
    <name type="scientific">Sedimentibacter acidaminivorans</name>
    <dbReference type="NCBI Taxonomy" id="913099"/>
    <lineage>
        <taxon>Bacteria</taxon>
        <taxon>Bacillati</taxon>
        <taxon>Bacillota</taxon>
        <taxon>Tissierellia</taxon>
        <taxon>Sedimentibacter</taxon>
    </lineage>
</organism>
<keyword evidence="3" id="KW-1133">Transmembrane helix</keyword>
<dbReference type="PANTHER" id="PTHR37313">
    <property type="entry name" value="UPF0749 PROTEIN RV1825"/>
    <property type="match status" value="1"/>
</dbReference>
<dbReference type="EMBL" id="JAGGKS010000001">
    <property type="protein sequence ID" value="MBP1924175.1"/>
    <property type="molecule type" value="Genomic_DNA"/>
</dbReference>
<evidence type="ECO:0000313" key="4">
    <source>
        <dbReference type="EMBL" id="MBP1924175.1"/>
    </source>
</evidence>
<keyword evidence="3" id="KW-0812">Transmembrane</keyword>
<feature type="transmembrane region" description="Helical" evidence="3">
    <location>
        <begin position="7"/>
        <end position="25"/>
    </location>
</feature>
<comment type="caution">
    <text evidence="4">The sequence shown here is derived from an EMBL/GenBank/DDBJ whole genome shotgun (WGS) entry which is preliminary data.</text>
</comment>
<dbReference type="InterPro" id="IPR010273">
    <property type="entry name" value="DUF881"/>
</dbReference>
<comment type="similarity">
    <text evidence="1">Belongs to the UPF0749 family.</text>
</comment>
<dbReference type="Proteomes" id="UP001519342">
    <property type="component" value="Unassembled WGS sequence"/>
</dbReference>
<keyword evidence="5" id="KW-1185">Reference proteome</keyword>
<feature type="coiled-coil region" evidence="2">
    <location>
        <begin position="42"/>
        <end position="83"/>
    </location>
</feature>
<name>A0ABS4G910_9FIRM</name>
<protein>
    <submittedName>
        <fullName evidence="4">Uncharacterized protein YlxW (UPF0749 family)</fullName>
    </submittedName>
</protein>
<evidence type="ECO:0000313" key="5">
    <source>
        <dbReference type="Proteomes" id="UP001519342"/>
    </source>
</evidence>
<dbReference type="Pfam" id="PF05949">
    <property type="entry name" value="DUF881"/>
    <property type="match status" value="1"/>
</dbReference>
<keyword evidence="2" id="KW-0175">Coiled coil</keyword>
<accession>A0ABS4G910</accession>
<evidence type="ECO:0000256" key="2">
    <source>
        <dbReference type="SAM" id="Coils"/>
    </source>
</evidence>